<feature type="region of interest" description="Disordered" evidence="1">
    <location>
        <begin position="36"/>
        <end position="61"/>
    </location>
</feature>
<protein>
    <submittedName>
        <fullName evidence="2">Uncharacterized protein</fullName>
    </submittedName>
</protein>
<evidence type="ECO:0000313" key="2">
    <source>
        <dbReference type="EMBL" id="CAB3759986.1"/>
    </source>
</evidence>
<gene>
    <name evidence="2" type="ORF">LMG29542_03722</name>
</gene>
<accession>A0A6J5E3X7</accession>
<keyword evidence="3" id="KW-1185">Reference proteome</keyword>
<organism evidence="2 3">
    <name type="scientific">Paraburkholderia humisilvae</name>
    <dbReference type="NCBI Taxonomy" id="627669"/>
    <lineage>
        <taxon>Bacteria</taxon>
        <taxon>Pseudomonadati</taxon>
        <taxon>Pseudomonadota</taxon>
        <taxon>Betaproteobacteria</taxon>
        <taxon>Burkholderiales</taxon>
        <taxon>Burkholderiaceae</taxon>
        <taxon>Paraburkholderia</taxon>
    </lineage>
</organism>
<dbReference type="AlphaFoldDB" id="A0A6J5E3X7"/>
<dbReference type="EMBL" id="CADIKH010000016">
    <property type="protein sequence ID" value="CAB3759986.1"/>
    <property type="molecule type" value="Genomic_DNA"/>
</dbReference>
<reference evidence="2 3" key="1">
    <citation type="submission" date="2020-04" db="EMBL/GenBank/DDBJ databases">
        <authorList>
            <person name="De Canck E."/>
        </authorList>
    </citation>
    <scope>NUCLEOTIDE SEQUENCE [LARGE SCALE GENOMIC DNA]</scope>
    <source>
        <strain evidence="2 3">LMG 29542</strain>
    </source>
</reference>
<proteinExistence type="predicted"/>
<evidence type="ECO:0000313" key="3">
    <source>
        <dbReference type="Proteomes" id="UP000494363"/>
    </source>
</evidence>
<dbReference type="RefSeq" id="WP_175227903.1">
    <property type="nucleotide sequence ID" value="NZ_CADIKH010000016.1"/>
</dbReference>
<name>A0A6J5E3X7_9BURK</name>
<evidence type="ECO:0000256" key="1">
    <source>
        <dbReference type="SAM" id="MobiDB-lite"/>
    </source>
</evidence>
<dbReference type="Proteomes" id="UP000494363">
    <property type="component" value="Unassembled WGS sequence"/>
</dbReference>
<sequence>MKHDRVNAEALAETKRCREAMQNATDDGMPAAAEIDERDAEKPDAEKPDAAEIPHGKPKQWVRHARKWLGAGSGLMPP</sequence>
<feature type="compositionally biased region" description="Basic and acidic residues" evidence="1">
    <location>
        <begin position="39"/>
        <end position="55"/>
    </location>
</feature>